<dbReference type="NCBIfam" id="NF009668">
    <property type="entry name" value="PRK13189.1"/>
    <property type="match status" value="1"/>
</dbReference>
<evidence type="ECO:0000256" key="2">
    <source>
        <dbReference type="ARBA" id="ARBA00013021"/>
    </source>
</evidence>
<dbReference type="OrthoDB" id="9812811at2"/>
<feature type="active site" description="Cysteine sulfenic acid (-SOH) intermediate; for peroxidase activity" evidence="10">
    <location>
        <position position="55"/>
    </location>
</feature>
<dbReference type="PIRSF" id="PIRSF000239">
    <property type="entry name" value="AHPC"/>
    <property type="match status" value="1"/>
</dbReference>
<evidence type="ECO:0000256" key="5">
    <source>
        <dbReference type="ARBA" id="ARBA00022862"/>
    </source>
</evidence>
<dbReference type="PATRIC" id="fig|361183.4.peg.747"/>
<evidence type="ECO:0000256" key="1">
    <source>
        <dbReference type="ARBA" id="ARBA00011654"/>
    </source>
</evidence>
<dbReference type="GO" id="GO:0006979">
    <property type="term" value="P:response to oxidative stress"/>
    <property type="evidence" value="ECO:0007669"/>
    <property type="project" value="TreeGrafter"/>
</dbReference>
<dbReference type="EMBL" id="CP012669">
    <property type="protein sequence ID" value="ALE16068.1"/>
    <property type="molecule type" value="Genomic_DNA"/>
</dbReference>
<sequence length="220" mass="24364">MPETNPFQGEIRPLHIGDIVPRFAARSTQGPIDLGDYDDQWVVLFAHPADFTPVCTSEFIALAQAADEFAALDCALMGISVDSLFSHLAWIRMIHEMSDVKVEFPLIEDPTMEIARAYGMIGDDANDATTVRSTYFIAPGGILRASVTYPPNVGRSIPEMLRLLRALQQADSENALVPADWQVGDDLLRMPEETSANLFKQANATDWFYSKLGSKGRRND</sequence>
<reference evidence="12 13" key="1">
    <citation type="submission" date="2015-09" db="EMBL/GenBank/DDBJ databases">
        <title>Complete genome sequence of a benzo[a]pyrene-degrading bacterium Altererythrobacter epoxidivorans CGMCC 1.7731T.</title>
        <authorList>
            <person name="Li Z."/>
            <person name="Cheng H."/>
            <person name="Huo Y."/>
            <person name="Xu X."/>
        </authorList>
    </citation>
    <scope>NUCLEOTIDE SEQUENCE [LARGE SCALE GENOMIC DNA]</scope>
    <source>
        <strain evidence="12 13">CGMCC 1.7731</strain>
    </source>
</reference>
<dbReference type="InterPro" id="IPR000866">
    <property type="entry name" value="AhpC/TSA"/>
</dbReference>
<evidence type="ECO:0000313" key="12">
    <source>
        <dbReference type="EMBL" id="ALE16068.1"/>
    </source>
</evidence>
<evidence type="ECO:0000313" key="13">
    <source>
        <dbReference type="Proteomes" id="UP000057938"/>
    </source>
</evidence>
<dbReference type="SUPFAM" id="SSF52833">
    <property type="entry name" value="Thioredoxin-like"/>
    <property type="match status" value="1"/>
</dbReference>
<dbReference type="GO" id="GO:0033554">
    <property type="term" value="P:cellular response to stress"/>
    <property type="evidence" value="ECO:0007669"/>
    <property type="project" value="TreeGrafter"/>
</dbReference>
<keyword evidence="6" id="KW-0560">Oxidoreductase</keyword>
<keyword evidence="7" id="KW-0676">Redox-active center</keyword>
<evidence type="ECO:0000256" key="4">
    <source>
        <dbReference type="ARBA" id="ARBA00022559"/>
    </source>
</evidence>
<feature type="domain" description="Thioredoxin" evidence="11">
    <location>
        <begin position="14"/>
        <end position="169"/>
    </location>
</feature>
<evidence type="ECO:0000256" key="6">
    <source>
        <dbReference type="ARBA" id="ARBA00023002"/>
    </source>
</evidence>
<dbReference type="PANTHER" id="PTHR10681">
    <property type="entry name" value="THIOREDOXIN PEROXIDASE"/>
    <property type="match status" value="1"/>
</dbReference>
<comment type="catalytic activity">
    <reaction evidence="9">
        <text>a hydroperoxide + NADH + H(+) = an alcohol + NAD(+) + H2O</text>
        <dbReference type="Rhea" id="RHEA:62628"/>
        <dbReference type="ChEBI" id="CHEBI:15377"/>
        <dbReference type="ChEBI" id="CHEBI:15378"/>
        <dbReference type="ChEBI" id="CHEBI:30879"/>
        <dbReference type="ChEBI" id="CHEBI:35924"/>
        <dbReference type="ChEBI" id="CHEBI:57540"/>
        <dbReference type="ChEBI" id="CHEBI:57945"/>
        <dbReference type="EC" id="1.11.1.26"/>
    </reaction>
</comment>
<dbReference type="Gene3D" id="3.40.30.10">
    <property type="entry name" value="Glutaredoxin"/>
    <property type="match status" value="1"/>
</dbReference>
<dbReference type="InterPro" id="IPR036249">
    <property type="entry name" value="Thioredoxin-like_sf"/>
</dbReference>
<gene>
    <name evidence="12" type="ORF">AMC99_00765</name>
</gene>
<dbReference type="GO" id="GO:0045454">
    <property type="term" value="P:cell redox homeostasis"/>
    <property type="evidence" value="ECO:0007669"/>
    <property type="project" value="TreeGrafter"/>
</dbReference>
<dbReference type="GO" id="GO:0102039">
    <property type="term" value="F:NADH-dependent peroxiredoxin activity"/>
    <property type="evidence" value="ECO:0007669"/>
    <property type="project" value="UniProtKB-EC"/>
</dbReference>
<dbReference type="Pfam" id="PF00578">
    <property type="entry name" value="AhpC-TSA"/>
    <property type="match status" value="1"/>
</dbReference>
<protein>
    <recommendedName>
        <fullName evidence="3">Alkyl hydroperoxide reductase C</fullName>
        <ecNumber evidence="2">1.11.1.26</ecNumber>
    </recommendedName>
    <alternativeName>
        <fullName evidence="8">Peroxiredoxin</fullName>
    </alternativeName>
</protein>
<evidence type="ECO:0000256" key="8">
    <source>
        <dbReference type="ARBA" id="ARBA00032077"/>
    </source>
</evidence>
<evidence type="ECO:0000256" key="3">
    <source>
        <dbReference type="ARBA" id="ARBA00017462"/>
    </source>
</evidence>
<keyword evidence="4" id="KW-0575">Peroxidase</keyword>
<dbReference type="AlphaFoldDB" id="A0A0M4MFQ3"/>
<dbReference type="PANTHER" id="PTHR10681:SF121">
    <property type="entry name" value="ALKYL HYDROPEROXIDE REDUCTASE C"/>
    <property type="match status" value="1"/>
</dbReference>
<name>A0A0M4MFQ3_9SPHN</name>
<keyword evidence="5" id="KW-0049">Antioxidant</keyword>
<dbReference type="KEGG" id="aep:AMC99_00765"/>
<evidence type="ECO:0000256" key="9">
    <source>
        <dbReference type="ARBA" id="ARBA00047572"/>
    </source>
</evidence>
<dbReference type="Proteomes" id="UP000057938">
    <property type="component" value="Chromosome"/>
</dbReference>
<evidence type="ECO:0000256" key="10">
    <source>
        <dbReference type="PIRSR" id="PIRSR000239-1"/>
    </source>
</evidence>
<dbReference type="GO" id="GO:0042744">
    <property type="term" value="P:hydrogen peroxide catabolic process"/>
    <property type="evidence" value="ECO:0007669"/>
    <property type="project" value="TreeGrafter"/>
</dbReference>
<evidence type="ECO:0000259" key="11">
    <source>
        <dbReference type="PROSITE" id="PS51352"/>
    </source>
</evidence>
<keyword evidence="13" id="KW-1185">Reference proteome</keyword>
<dbReference type="EC" id="1.11.1.26" evidence="2"/>
<dbReference type="STRING" id="361183.AMC99_00765"/>
<dbReference type="GO" id="GO:0008379">
    <property type="term" value="F:thioredoxin peroxidase activity"/>
    <property type="evidence" value="ECO:0007669"/>
    <property type="project" value="TreeGrafter"/>
</dbReference>
<dbReference type="InterPro" id="IPR013766">
    <property type="entry name" value="Thioredoxin_domain"/>
</dbReference>
<accession>A0A0M4MFQ3</accession>
<evidence type="ECO:0000256" key="7">
    <source>
        <dbReference type="ARBA" id="ARBA00023284"/>
    </source>
</evidence>
<proteinExistence type="predicted"/>
<dbReference type="PROSITE" id="PS51352">
    <property type="entry name" value="THIOREDOXIN_2"/>
    <property type="match status" value="1"/>
</dbReference>
<dbReference type="GO" id="GO:0005829">
    <property type="term" value="C:cytosol"/>
    <property type="evidence" value="ECO:0007669"/>
    <property type="project" value="TreeGrafter"/>
</dbReference>
<organism evidence="12 13">
    <name type="scientific">Altererythrobacter epoxidivorans</name>
    <dbReference type="NCBI Taxonomy" id="361183"/>
    <lineage>
        <taxon>Bacteria</taxon>
        <taxon>Pseudomonadati</taxon>
        <taxon>Pseudomonadota</taxon>
        <taxon>Alphaproteobacteria</taxon>
        <taxon>Sphingomonadales</taxon>
        <taxon>Erythrobacteraceae</taxon>
        <taxon>Altererythrobacter</taxon>
    </lineage>
</organism>
<dbReference type="InterPro" id="IPR050217">
    <property type="entry name" value="Peroxiredoxin"/>
</dbReference>
<comment type="subunit">
    <text evidence="1">Homodimer; disulfide-linked, upon oxidation. 5 homodimers assemble to form a ring-like decamer.</text>
</comment>
<dbReference type="InterPro" id="IPR024706">
    <property type="entry name" value="Peroxiredoxin_AhpC-typ"/>
</dbReference>
<dbReference type="RefSeq" id="WP_061922949.1">
    <property type="nucleotide sequence ID" value="NZ_CP012669.1"/>
</dbReference>